<dbReference type="Pfam" id="PF13359">
    <property type="entry name" value="DDE_Tnp_4"/>
    <property type="match status" value="1"/>
</dbReference>
<dbReference type="OrthoDB" id="1681765at2759"/>
<evidence type="ECO:0000256" key="2">
    <source>
        <dbReference type="ARBA" id="ARBA00022723"/>
    </source>
</evidence>
<proteinExistence type="predicted"/>
<reference evidence="4 5" key="1">
    <citation type="submission" date="2015-08" db="EMBL/GenBank/DDBJ databases">
        <title>Next Generation Sequencing and Analysis of the Genome of Puccinia sorghi L Schw, the Causal Agent of Maize Common Rust.</title>
        <authorList>
            <person name="Rochi L."/>
            <person name="Burguener G."/>
            <person name="Darino M."/>
            <person name="Turjanski A."/>
            <person name="Kreff E."/>
            <person name="Dieguez M.J."/>
            <person name="Sacco F."/>
        </authorList>
    </citation>
    <scope>NUCLEOTIDE SEQUENCE [LARGE SCALE GENOMIC DNA]</scope>
    <source>
        <strain evidence="4 5">RO10H11247</strain>
    </source>
</reference>
<dbReference type="InterPro" id="IPR027806">
    <property type="entry name" value="HARBI1_dom"/>
</dbReference>
<accession>A0A0L6VSN6</accession>
<name>A0A0L6VSN6_9BASI</name>
<feature type="domain" description="DDE Tnp4" evidence="3">
    <location>
        <begin position="21"/>
        <end position="74"/>
    </location>
</feature>
<keyword evidence="5" id="KW-1185">Reference proteome</keyword>
<sequence>TTCKSRQQQASGRLVILLRPSNTDELFNLRHSSLRNVIERTFGVLKHFKILATTSEYKLEQKYDIVIACCCVHNINILCNGQSDNLFSESNQTSHVVCAQDTQEIYNDQRLLSVKNKRSARIGGMGLRRICG</sequence>
<evidence type="ECO:0000256" key="1">
    <source>
        <dbReference type="ARBA" id="ARBA00001968"/>
    </source>
</evidence>
<organism evidence="4 5">
    <name type="scientific">Puccinia sorghi</name>
    <dbReference type="NCBI Taxonomy" id="27349"/>
    <lineage>
        <taxon>Eukaryota</taxon>
        <taxon>Fungi</taxon>
        <taxon>Dikarya</taxon>
        <taxon>Basidiomycota</taxon>
        <taxon>Pucciniomycotina</taxon>
        <taxon>Pucciniomycetes</taxon>
        <taxon>Pucciniales</taxon>
        <taxon>Pucciniaceae</taxon>
        <taxon>Puccinia</taxon>
    </lineage>
</organism>
<comment type="cofactor">
    <cofactor evidence="1">
        <name>a divalent metal cation</name>
        <dbReference type="ChEBI" id="CHEBI:60240"/>
    </cofactor>
</comment>
<gene>
    <name evidence="4" type="ORF">VP01_11745g1</name>
</gene>
<dbReference type="Proteomes" id="UP000037035">
    <property type="component" value="Unassembled WGS sequence"/>
</dbReference>
<evidence type="ECO:0000313" key="5">
    <source>
        <dbReference type="Proteomes" id="UP000037035"/>
    </source>
</evidence>
<feature type="non-terminal residue" evidence="4">
    <location>
        <position position="1"/>
    </location>
</feature>
<dbReference type="GO" id="GO:0046872">
    <property type="term" value="F:metal ion binding"/>
    <property type="evidence" value="ECO:0007669"/>
    <property type="project" value="UniProtKB-KW"/>
</dbReference>
<dbReference type="EMBL" id="LAVV01001938">
    <property type="protein sequence ID" value="KNZ63200.1"/>
    <property type="molecule type" value="Genomic_DNA"/>
</dbReference>
<keyword evidence="2" id="KW-0479">Metal-binding</keyword>
<dbReference type="VEuPathDB" id="FungiDB:VP01_11745g1"/>
<evidence type="ECO:0000259" key="3">
    <source>
        <dbReference type="Pfam" id="PF13359"/>
    </source>
</evidence>
<protein>
    <recommendedName>
        <fullName evidence="3">DDE Tnp4 domain-containing protein</fullName>
    </recommendedName>
</protein>
<dbReference type="AlphaFoldDB" id="A0A0L6VSN6"/>
<evidence type="ECO:0000313" key="4">
    <source>
        <dbReference type="EMBL" id="KNZ63200.1"/>
    </source>
</evidence>
<comment type="caution">
    <text evidence="4">The sequence shown here is derived from an EMBL/GenBank/DDBJ whole genome shotgun (WGS) entry which is preliminary data.</text>
</comment>